<keyword evidence="2" id="KW-1185">Reference proteome</keyword>
<sequence>MPLIVASDDDIGPQPRRDLGLTRIRHRVYAPTDAWRALPPWDRYLARVHALATVRPESVFCLESAASLHGLPVFGEPRQLHVMDTQWPTSHRFGDVVLHTSRDSRHVVEVGGVRATGAADTTVDLARALPPAFGLAVADAAVSTRQLGTCLLEELISIGDRQCNRRGRARMRWVWSSVDDRSESSGESVSRAVIQWLGFPEAELQVGFHLEGFHDRVDFYWPRCRAIGESDGYGKYGDIRDLVAEKRREDRLRRHSDGFARWDWGDVMRVEPLKRALLGARIPLVRAPQPVMLATLRTNPRSLPPR</sequence>
<organism evidence="1 2">
    <name type="scientific">Microbacterium awajiense</name>
    <dbReference type="NCBI Taxonomy" id="415214"/>
    <lineage>
        <taxon>Bacteria</taxon>
        <taxon>Bacillati</taxon>
        <taxon>Actinomycetota</taxon>
        <taxon>Actinomycetes</taxon>
        <taxon>Micrococcales</taxon>
        <taxon>Microbacteriaceae</taxon>
        <taxon>Microbacterium</taxon>
    </lineage>
</organism>
<evidence type="ECO:0000313" key="2">
    <source>
        <dbReference type="Proteomes" id="UP001501697"/>
    </source>
</evidence>
<proteinExistence type="predicted"/>
<dbReference type="EMBL" id="BAAAYU010000001">
    <property type="protein sequence ID" value="GAA3628426.1"/>
    <property type="molecule type" value="Genomic_DNA"/>
</dbReference>
<reference evidence="2" key="1">
    <citation type="journal article" date="2019" name="Int. J. Syst. Evol. Microbiol.">
        <title>The Global Catalogue of Microorganisms (GCM) 10K type strain sequencing project: providing services to taxonomists for standard genome sequencing and annotation.</title>
        <authorList>
            <consortium name="The Broad Institute Genomics Platform"/>
            <consortium name="The Broad Institute Genome Sequencing Center for Infectious Disease"/>
            <person name="Wu L."/>
            <person name="Ma J."/>
        </authorList>
    </citation>
    <scope>NUCLEOTIDE SEQUENCE [LARGE SCALE GENOMIC DNA]</scope>
    <source>
        <strain evidence="2">JCM 16544</strain>
    </source>
</reference>
<evidence type="ECO:0000313" key="1">
    <source>
        <dbReference type="EMBL" id="GAA3628426.1"/>
    </source>
</evidence>
<gene>
    <name evidence="1" type="ORF">GCM10022200_08660</name>
</gene>
<accession>A0ABP7AAX2</accession>
<name>A0ABP7AAX2_9MICO</name>
<dbReference type="Proteomes" id="UP001501697">
    <property type="component" value="Unassembled WGS sequence"/>
</dbReference>
<protein>
    <recommendedName>
        <fullName evidence="3">Transcriptional regulator, AbiEi antitoxin, Type IV TA system</fullName>
    </recommendedName>
</protein>
<evidence type="ECO:0008006" key="3">
    <source>
        <dbReference type="Google" id="ProtNLM"/>
    </source>
</evidence>
<comment type="caution">
    <text evidence="1">The sequence shown here is derived from an EMBL/GenBank/DDBJ whole genome shotgun (WGS) entry which is preliminary data.</text>
</comment>